<feature type="chain" id="PRO_5041677448" description="Lipoprotein" evidence="1">
    <location>
        <begin position="23"/>
        <end position="154"/>
    </location>
</feature>
<evidence type="ECO:0008006" key="4">
    <source>
        <dbReference type="Google" id="ProtNLM"/>
    </source>
</evidence>
<dbReference type="Proteomes" id="UP001178281">
    <property type="component" value="Unassembled WGS sequence"/>
</dbReference>
<name>A0AA90NIV6_9ACTN</name>
<keyword evidence="3" id="KW-1185">Reference proteome</keyword>
<sequence>MRLTVRAAGVVATAMMAGSVLSCGSPSPAPQAEPTVVRKDKEPISKRIKNIGENYVVRWVSGSFTNERIPGPNSYWLDASITLRDDEVASGLRAAAGSPVGHETPDVPAEINRSGDPGITSAGLNAFVAVEPGTVRAYLYPERGVLVVKYLGGN</sequence>
<evidence type="ECO:0000256" key="1">
    <source>
        <dbReference type="SAM" id="SignalP"/>
    </source>
</evidence>
<proteinExistence type="predicted"/>
<feature type="signal peptide" evidence="1">
    <location>
        <begin position="1"/>
        <end position="22"/>
    </location>
</feature>
<protein>
    <recommendedName>
        <fullName evidence="4">Lipoprotein</fullName>
    </recommendedName>
</protein>
<evidence type="ECO:0000313" key="2">
    <source>
        <dbReference type="EMBL" id="MDP0399838.1"/>
    </source>
</evidence>
<dbReference type="EMBL" id="JAUTIX010000007">
    <property type="protein sequence ID" value="MDP0399838.1"/>
    <property type="molecule type" value="Genomic_DNA"/>
</dbReference>
<keyword evidence="1" id="KW-0732">Signal</keyword>
<gene>
    <name evidence="2" type="ORF">Q7X28_18125</name>
</gene>
<evidence type="ECO:0000313" key="3">
    <source>
        <dbReference type="Proteomes" id="UP001178281"/>
    </source>
</evidence>
<comment type="caution">
    <text evidence="2">The sequence shown here is derived from an EMBL/GenBank/DDBJ whole genome shotgun (WGS) entry which is preliminary data.</text>
</comment>
<dbReference type="RefSeq" id="WP_305112344.1">
    <property type="nucleotide sequence ID" value="NZ_JAUTIX010000007.1"/>
</dbReference>
<dbReference type="PROSITE" id="PS51257">
    <property type="entry name" value="PROKAR_LIPOPROTEIN"/>
    <property type="match status" value="1"/>
</dbReference>
<accession>A0AA90NIV6</accession>
<reference evidence="2" key="1">
    <citation type="submission" date="2023-08" db="EMBL/GenBank/DDBJ databases">
        <title>The draft genome of Tsukamurella strandjordii strain 050030.</title>
        <authorList>
            <person name="Zhao F."/>
            <person name="Feng Y."/>
            <person name="Zong Z."/>
        </authorList>
    </citation>
    <scope>NUCLEOTIDE SEQUENCE</scope>
    <source>
        <strain evidence="2">050030</strain>
    </source>
</reference>
<dbReference type="AlphaFoldDB" id="A0AA90NIV6"/>
<organism evidence="2 3">
    <name type="scientific">Tsukamurella strandjordii</name>
    <dbReference type="NCBI Taxonomy" id="147577"/>
    <lineage>
        <taxon>Bacteria</taxon>
        <taxon>Bacillati</taxon>
        <taxon>Actinomycetota</taxon>
        <taxon>Actinomycetes</taxon>
        <taxon>Mycobacteriales</taxon>
        <taxon>Tsukamurellaceae</taxon>
        <taxon>Tsukamurella</taxon>
    </lineage>
</organism>